<feature type="transmembrane region" description="Helical" evidence="1">
    <location>
        <begin position="74"/>
        <end position="92"/>
    </location>
</feature>
<feature type="transmembrane region" description="Helical" evidence="1">
    <location>
        <begin position="373"/>
        <end position="392"/>
    </location>
</feature>
<feature type="transmembrane region" description="Helical" evidence="1">
    <location>
        <begin position="270"/>
        <end position="288"/>
    </location>
</feature>
<accession>A0A6L7EMG7</accession>
<dbReference type="RefSeq" id="WP_160875101.1">
    <property type="nucleotide sequence ID" value="NZ_WUEK01000002.1"/>
</dbReference>
<protein>
    <recommendedName>
        <fullName evidence="4">4-amino-4-deoxy-L-arabinose transferase</fullName>
    </recommendedName>
</protein>
<keyword evidence="1" id="KW-1133">Transmembrane helix</keyword>
<reference evidence="2 3" key="1">
    <citation type="submission" date="2019-12" db="EMBL/GenBank/DDBJ databases">
        <authorList>
            <person name="Kun Z."/>
        </authorList>
    </citation>
    <scope>NUCLEOTIDE SEQUENCE [LARGE SCALE GENOMIC DNA]</scope>
    <source>
        <strain evidence="2 3">YIM 123512</strain>
    </source>
</reference>
<sequence>MIALQLGLRAWALFPSWFYSDDYRLMTQARDQGFGRAYLGEPFDGHLLPLGRAIAFLVQSSGRADWTTAASVTWTLQALASVLCLVMLVVLFGVRWGILVPLGLYLFLAVTVPASMWWAASLSQQPFQVVFFATVASWVTYLRGRSPWWLCATFVAVALGLSTYEKALLLLPVMAFVMLAYFAAGTPLARARACLSSYWPSLVLAALVAVGYLVVYAALVESPVRLPGPGVAGRLADTMLGTALPSGLTGGPWRWSADNPPVARADPPDWTVHASWVLIVLVVLWLFARRSRTLRAWALLAGYAASAYLLLFSSRVAAFGAGLGLEYRYLTDVVLVLSLCVGLATMPLRGAVESSAPRTDPLVRSHLRTPWPAVVVALVCASGIVSTVRYVAVWHDDNPGDAWAHSVMDGLRGQGEVDLADTSVPEAVMPAFAAPYNRASAIVPLLVDNARFPEASNRLTVLDGDGVPRAASVQAVAQSSRGPDDGCGWRIDGGASVRVPLDTTTFDYDWWMRIGYLASGDGPLTVVAGDDDVDARVVAGLGTLFVHVTGEVGAVTFTGLAPGTTLCVDQVQVGSLEPGGYL</sequence>
<proteinExistence type="predicted"/>
<feature type="transmembrane region" description="Helical" evidence="1">
    <location>
        <begin position="333"/>
        <end position="352"/>
    </location>
</feature>
<dbReference type="AlphaFoldDB" id="A0A6L7EMG7"/>
<dbReference type="EMBL" id="WUEK01000002">
    <property type="protein sequence ID" value="MXG88537.1"/>
    <property type="molecule type" value="Genomic_DNA"/>
</dbReference>
<name>A0A6L7EMG7_9ACTN</name>
<organism evidence="2 3">
    <name type="scientific">Nocardioides flavescens</name>
    <dbReference type="NCBI Taxonomy" id="2691959"/>
    <lineage>
        <taxon>Bacteria</taxon>
        <taxon>Bacillati</taxon>
        <taxon>Actinomycetota</taxon>
        <taxon>Actinomycetes</taxon>
        <taxon>Propionibacteriales</taxon>
        <taxon>Nocardioidaceae</taxon>
        <taxon>Nocardioides</taxon>
    </lineage>
</organism>
<keyword evidence="3" id="KW-1185">Reference proteome</keyword>
<feature type="transmembrane region" description="Helical" evidence="1">
    <location>
        <begin position="170"/>
        <end position="189"/>
    </location>
</feature>
<evidence type="ECO:0000313" key="2">
    <source>
        <dbReference type="EMBL" id="MXG88537.1"/>
    </source>
</evidence>
<evidence type="ECO:0000313" key="3">
    <source>
        <dbReference type="Proteomes" id="UP000473325"/>
    </source>
</evidence>
<keyword evidence="1" id="KW-0472">Membrane</keyword>
<feature type="transmembrane region" description="Helical" evidence="1">
    <location>
        <begin position="201"/>
        <end position="219"/>
    </location>
</feature>
<feature type="transmembrane region" description="Helical" evidence="1">
    <location>
        <begin position="99"/>
        <end position="119"/>
    </location>
</feature>
<feature type="transmembrane region" description="Helical" evidence="1">
    <location>
        <begin position="300"/>
        <end position="321"/>
    </location>
</feature>
<gene>
    <name evidence="2" type="ORF">GRQ65_03135</name>
</gene>
<feature type="transmembrane region" description="Helical" evidence="1">
    <location>
        <begin position="148"/>
        <end position="164"/>
    </location>
</feature>
<feature type="transmembrane region" description="Helical" evidence="1">
    <location>
        <begin position="125"/>
        <end position="141"/>
    </location>
</feature>
<comment type="caution">
    <text evidence="2">The sequence shown here is derived from an EMBL/GenBank/DDBJ whole genome shotgun (WGS) entry which is preliminary data.</text>
</comment>
<evidence type="ECO:0000256" key="1">
    <source>
        <dbReference type="SAM" id="Phobius"/>
    </source>
</evidence>
<dbReference type="Proteomes" id="UP000473325">
    <property type="component" value="Unassembled WGS sequence"/>
</dbReference>
<keyword evidence="1" id="KW-0812">Transmembrane</keyword>
<evidence type="ECO:0008006" key="4">
    <source>
        <dbReference type="Google" id="ProtNLM"/>
    </source>
</evidence>